<dbReference type="GO" id="GO:0003723">
    <property type="term" value="F:RNA binding"/>
    <property type="evidence" value="ECO:0007669"/>
    <property type="project" value="InterPro"/>
</dbReference>
<evidence type="ECO:0000256" key="5">
    <source>
        <dbReference type="RuleBase" id="RU362024"/>
    </source>
</evidence>
<dbReference type="PIRSF" id="PIRSF004808">
    <property type="entry name" value="LasT"/>
    <property type="match status" value="1"/>
</dbReference>
<comment type="catalytic activity">
    <reaction evidence="5">
        <text>cytidine(32) in tRNA + S-adenosyl-L-methionine = 2'-O-methylcytidine(32) in tRNA + S-adenosyl-L-homocysteine + H(+)</text>
        <dbReference type="Rhea" id="RHEA:42932"/>
        <dbReference type="Rhea" id="RHEA-COMP:10288"/>
        <dbReference type="Rhea" id="RHEA-COMP:10289"/>
        <dbReference type="ChEBI" id="CHEBI:15378"/>
        <dbReference type="ChEBI" id="CHEBI:57856"/>
        <dbReference type="ChEBI" id="CHEBI:59789"/>
        <dbReference type="ChEBI" id="CHEBI:74495"/>
        <dbReference type="ChEBI" id="CHEBI:82748"/>
        <dbReference type="EC" id="2.1.1.200"/>
    </reaction>
</comment>
<reference evidence="7" key="2">
    <citation type="submission" date="2020-09" db="EMBL/GenBank/DDBJ databases">
        <authorList>
            <person name="Sun Q."/>
            <person name="Sedlacek I."/>
        </authorList>
    </citation>
    <scope>NUCLEOTIDE SEQUENCE</scope>
    <source>
        <strain evidence="7">CCM 7684</strain>
    </source>
</reference>
<dbReference type="PANTHER" id="PTHR42786">
    <property type="entry name" value="TRNA/RRNA METHYLTRANSFERASE"/>
    <property type="match status" value="1"/>
</dbReference>
<dbReference type="InterPro" id="IPR001537">
    <property type="entry name" value="SpoU_MeTrfase"/>
</dbReference>
<name>A0A8J2VSS9_9RHOB</name>
<accession>A0A8J2VSS9</accession>
<keyword evidence="5" id="KW-0819">tRNA processing</keyword>
<dbReference type="PANTHER" id="PTHR42786:SF7">
    <property type="entry name" value="TRNA_RRNA METHYLTRANSFERASE SPOU TYPE DOMAIN-CONTAINING PROTEIN"/>
    <property type="match status" value="1"/>
</dbReference>
<dbReference type="RefSeq" id="WP_188409377.1">
    <property type="nucleotide sequence ID" value="NZ_BMCP01000002.1"/>
</dbReference>
<reference evidence="7" key="1">
    <citation type="journal article" date="2014" name="Int. J. Syst. Evol. Microbiol.">
        <title>Complete genome sequence of Corynebacterium casei LMG S-19264T (=DSM 44701T), isolated from a smear-ripened cheese.</title>
        <authorList>
            <consortium name="US DOE Joint Genome Institute (JGI-PGF)"/>
            <person name="Walter F."/>
            <person name="Albersmeier A."/>
            <person name="Kalinowski J."/>
            <person name="Ruckert C."/>
        </authorList>
    </citation>
    <scope>NUCLEOTIDE SEQUENCE</scope>
    <source>
        <strain evidence="7">CCM 7684</strain>
    </source>
</reference>
<evidence type="ECO:0000256" key="1">
    <source>
        <dbReference type="ARBA" id="ARBA00007228"/>
    </source>
</evidence>
<dbReference type="InterPro" id="IPR004384">
    <property type="entry name" value="RNA_MeTrfase_TrmJ/LasT"/>
</dbReference>
<dbReference type="AlphaFoldDB" id="A0A8J2VSS9"/>
<keyword evidence="5" id="KW-0963">Cytoplasm</keyword>
<dbReference type="InterPro" id="IPR029028">
    <property type="entry name" value="Alpha/beta_knot_MTases"/>
</dbReference>
<dbReference type="Gene3D" id="3.40.1280.10">
    <property type="match status" value="1"/>
</dbReference>
<evidence type="ECO:0000313" key="7">
    <source>
        <dbReference type="EMBL" id="GGE40776.1"/>
    </source>
</evidence>
<dbReference type="Proteomes" id="UP000602745">
    <property type="component" value="Unassembled WGS sequence"/>
</dbReference>
<comment type="function">
    <text evidence="5">Catalyzes the formation of 2'O-methylated cytidine (Cm32) or 2'O-methylated uridine (Um32) at position 32 in tRNA.</text>
</comment>
<comment type="catalytic activity">
    <reaction evidence="5">
        <text>uridine(32) in tRNA + S-adenosyl-L-methionine = 2'-O-methyluridine(32) in tRNA + S-adenosyl-L-homocysteine + H(+)</text>
        <dbReference type="Rhea" id="RHEA:42936"/>
        <dbReference type="Rhea" id="RHEA-COMP:10107"/>
        <dbReference type="Rhea" id="RHEA-COMP:10290"/>
        <dbReference type="ChEBI" id="CHEBI:15378"/>
        <dbReference type="ChEBI" id="CHEBI:57856"/>
        <dbReference type="ChEBI" id="CHEBI:59789"/>
        <dbReference type="ChEBI" id="CHEBI:65315"/>
        <dbReference type="ChEBI" id="CHEBI:74478"/>
        <dbReference type="EC" id="2.1.1.200"/>
    </reaction>
</comment>
<dbReference type="CDD" id="cd18093">
    <property type="entry name" value="SpoU-like_TrmJ"/>
    <property type="match status" value="1"/>
</dbReference>
<keyword evidence="2 5" id="KW-0489">Methyltransferase</keyword>
<dbReference type="GO" id="GO:0005829">
    <property type="term" value="C:cytosol"/>
    <property type="evidence" value="ECO:0007669"/>
    <property type="project" value="TreeGrafter"/>
</dbReference>
<keyword evidence="4 5" id="KW-0949">S-adenosyl-L-methionine</keyword>
<comment type="caution">
    <text evidence="7">The sequence shown here is derived from an EMBL/GenBank/DDBJ whole genome shotgun (WGS) entry which is preliminary data.</text>
</comment>
<dbReference type="EMBL" id="BMCP01000002">
    <property type="protein sequence ID" value="GGE40776.1"/>
    <property type="molecule type" value="Genomic_DNA"/>
</dbReference>
<evidence type="ECO:0000259" key="6">
    <source>
        <dbReference type="Pfam" id="PF00588"/>
    </source>
</evidence>
<comment type="subunit">
    <text evidence="5">Homodimer.</text>
</comment>
<sequence length="271" mass="29684">MAGTNRSAKRLTGGPAIILVEPQLMENVGAAARAMANFGLSELRLVAPRDEFPSRAATMFAAGGAYVLEEAKVFATLEEAIADISYLVATTARERGQEKPVDDAEEGARRIRAMEATGVKAGILFGREKSGLSNDDVAQADRILTFPVNPAYASLNLAQAVLLVGYCLMQASGGEIPYETQPRSRPAIKQEFNAFYAHLEQELDASGFFRSPEKREIMSRNLRNIFQGLQLTQQDLRTLHGVVASLVEGRPAKGERRERRILKNMDKAETE</sequence>
<dbReference type="GO" id="GO:0002128">
    <property type="term" value="P:tRNA nucleoside ribose methylation"/>
    <property type="evidence" value="ECO:0007669"/>
    <property type="project" value="TreeGrafter"/>
</dbReference>
<protein>
    <recommendedName>
        <fullName evidence="5">tRNA (cytidine/uridine-2'-O-)-methyltransferase TrmJ</fullName>
        <ecNumber evidence="5">2.1.1.200</ecNumber>
    </recommendedName>
    <alternativeName>
        <fullName evidence="5">tRNA (cytidine(32)/uridine(32)-2'-O)-methyltransferase</fullName>
    </alternativeName>
    <alternativeName>
        <fullName evidence="5">tRNA Cm32/Um32 methyltransferase</fullName>
    </alternativeName>
</protein>
<dbReference type="InterPro" id="IPR029026">
    <property type="entry name" value="tRNA_m1G_MTases_N"/>
</dbReference>
<gene>
    <name evidence="5" type="primary">trmJ</name>
    <name evidence="7" type="ORF">GCM10007276_17660</name>
</gene>
<proteinExistence type="inferred from homology"/>
<dbReference type="NCBIfam" id="TIGR00050">
    <property type="entry name" value="rRNA_methyl_1"/>
    <property type="match status" value="1"/>
</dbReference>
<keyword evidence="3" id="KW-0808">Transferase</keyword>
<evidence type="ECO:0000256" key="2">
    <source>
        <dbReference type="ARBA" id="ARBA00022603"/>
    </source>
</evidence>
<feature type="domain" description="tRNA/rRNA methyltransferase SpoU type" evidence="6">
    <location>
        <begin position="16"/>
        <end position="166"/>
    </location>
</feature>
<dbReference type="GO" id="GO:0160206">
    <property type="term" value="F:tRNA (cytidine(32)/uridine(32)-2'-O)-methyltransferase activity"/>
    <property type="evidence" value="ECO:0007669"/>
    <property type="project" value="UniProtKB-EC"/>
</dbReference>
<organism evidence="7 8">
    <name type="scientific">Agaricicola taiwanensis</name>
    <dbReference type="NCBI Taxonomy" id="591372"/>
    <lineage>
        <taxon>Bacteria</taxon>
        <taxon>Pseudomonadati</taxon>
        <taxon>Pseudomonadota</taxon>
        <taxon>Alphaproteobacteria</taxon>
        <taxon>Rhodobacterales</taxon>
        <taxon>Paracoccaceae</taxon>
        <taxon>Agaricicola</taxon>
    </lineage>
</organism>
<evidence type="ECO:0000256" key="3">
    <source>
        <dbReference type="ARBA" id="ARBA00022679"/>
    </source>
</evidence>
<comment type="subcellular location">
    <subcellularLocation>
        <location evidence="5">Cytoplasm</location>
    </subcellularLocation>
</comment>
<dbReference type="SUPFAM" id="SSF75217">
    <property type="entry name" value="alpha/beta knot"/>
    <property type="match status" value="1"/>
</dbReference>
<keyword evidence="8" id="KW-1185">Reference proteome</keyword>
<dbReference type="EC" id="2.1.1.200" evidence="5"/>
<comment type="similarity">
    <text evidence="1">Belongs to the class IV-like SAM-binding methyltransferase superfamily. RNA methyltransferase TrmH family.</text>
</comment>
<dbReference type="Gene3D" id="1.10.8.590">
    <property type="match status" value="1"/>
</dbReference>
<evidence type="ECO:0000256" key="4">
    <source>
        <dbReference type="ARBA" id="ARBA00022691"/>
    </source>
</evidence>
<evidence type="ECO:0000313" key="8">
    <source>
        <dbReference type="Proteomes" id="UP000602745"/>
    </source>
</evidence>
<dbReference type="Pfam" id="PF00588">
    <property type="entry name" value="SpoU_methylase"/>
    <property type="match status" value="1"/>
</dbReference>